<keyword evidence="4" id="KW-1185">Reference proteome</keyword>
<dbReference type="PROSITE" id="PS50878">
    <property type="entry name" value="RT_POL"/>
    <property type="match status" value="1"/>
</dbReference>
<feature type="signal peptide" evidence="1">
    <location>
        <begin position="1"/>
        <end position="16"/>
    </location>
</feature>
<organism evidence="3 4">
    <name type="scientific">Artemia franciscana</name>
    <name type="common">Brine shrimp</name>
    <name type="synonym">Artemia sanfranciscana</name>
    <dbReference type="NCBI Taxonomy" id="6661"/>
    <lineage>
        <taxon>Eukaryota</taxon>
        <taxon>Metazoa</taxon>
        <taxon>Ecdysozoa</taxon>
        <taxon>Arthropoda</taxon>
        <taxon>Crustacea</taxon>
        <taxon>Branchiopoda</taxon>
        <taxon>Anostraca</taxon>
        <taxon>Artemiidae</taxon>
        <taxon>Artemia</taxon>
    </lineage>
</organism>
<dbReference type="PANTHER" id="PTHR47027">
    <property type="entry name" value="REVERSE TRANSCRIPTASE DOMAIN-CONTAINING PROTEIN"/>
    <property type="match status" value="1"/>
</dbReference>
<dbReference type="PANTHER" id="PTHR47027:SF30">
    <property type="entry name" value="THAP-TYPE DOMAIN-CONTAINING PROTEIN"/>
    <property type="match status" value="1"/>
</dbReference>
<dbReference type="Pfam" id="PF00078">
    <property type="entry name" value="RVT_1"/>
    <property type="match status" value="1"/>
</dbReference>
<evidence type="ECO:0000313" key="4">
    <source>
        <dbReference type="Proteomes" id="UP001187531"/>
    </source>
</evidence>
<feature type="chain" id="PRO_5041674559" description="Reverse transcriptase domain-containing protein" evidence="1">
    <location>
        <begin position="17"/>
        <end position="240"/>
    </location>
</feature>
<name>A0AA88ISP3_ARTSF</name>
<dbReference type="Proteomes" id="UP001187531">
    <property type="component" value="Unassembled WGS sequence"/>
</dbReference>
<dbReference type="InterPro" id="IPR000477">
    <property type="entry name" value="RT_dom"/>
</dbReference>
<comment type="caution">
    <text evidence="3">The sequence shown here is derived from an EMBL/GenBank/DDBJ whole genome shotgun (WGS) entry which is preliminary data.</text>
</comment>
<accession>A0AA88ISP3</accession>
<keyword evidence="1" id="KW-0732">Signal</keyword>
<reference evidence="3" key="1">
    <citation type="submission" date="2023-07" db="EMBL/GenBank/DDBJ databases">
        <title>Chromosome-level genome assembly of Artemia franciscana.</title>
        <authorList>
            <person name="Jo E."/>
        </authorList>
    </citation>
    <scope>NUCLEOTIDE SEQUENCE</scope>
    <source>
        <tissue evidence="3">Whole body</tissue>
    </source>
</reference>
<dbReference type="InterPro" id="IPR043502">
    <property type="entry name" value="DNA/RNA_pol_sf"/>
</dbReference>
<dbReference type="SUPFAM" id="SSF56672">
    <property type="entry name" value="DNA/RNA polymerases"/>
    <property type="match status" value="1"/>
</dbReference>
<sequence length="240" mass="27250">MSFVPIMVLIFNGIFSTCKCPEAWKTSVILPLFKKRNAEEHSNYRPISLIPTMSKIFEKIIDVRLSKWLEVYKKIKEEQGGFWAGYNTADRIFVLHALSEKYGRGKNKFYVAFVDLQKAFDSVDRELLIMELIKIGLPGHFAQLIANMYESTKAVVRVFGKGVSRIFKQARGVKQGTALSPRLFGIFANDIVEFLEKRWAPTVKLGNRTISALLFADDMAVVAKTAHELQNLISPDGRMP</sequence>
<evidence type="ECO:0000313" key="3">
    <source>
        <dbReference type="EMBL" id="KAK2726892.1"/>
    </source>
</evidence>
<evidence type="ECO:0000259" key="2">
    <source>
        <dbReference type="PROSITE" id="PS50878"/>
    </source>
</evidence>
<feature type="domain" description="Reverse transcriptase" evidence="2">
    <location>
        <begin position="13"/>
        <end position="240"/>
    </location>
</feature>
<gene>
    <name evidence="3" type="ORF">QYM36_007665</name>
</gene>
<dbReference type="EMBL" id="JAVRJZ010000001">
    <property type="protein sequence ID" value="KAK2726892.1"/>
    <property type="molecule type" value="Genomic_DNA"/>
</dbReference>
<protein>
    <recommendedName>
        <fullName evidence="2">Reverse transcriptase domain-containing protein</fullName>
    </recommendedName>
</protein>
<dbReference type="GO" id="GO:0071897">
    <property type="term" value="P:DNA biosynthetic process"/>
    <property type="evidence" value="ECO:0007669"/>
    <property type="project" value="UniProtKB-ARBA"/>
</dbReference>
<proteinExistence type="predicted"/>
<evidence type="ECO:0000256" key="1">
    <source>
        <dbReference type="SAM" id="SignalP"/>
    </source>
</evidence>
<dbReference type="AlphaFoldDB" id="A0AA88ISP3"/>
<dbReference type="CDD" id="cd01650">
    <property type="entry name" value="RT_nLTR_like"/>
    <property type="match status" value="1"/>
</dbReference>